<dbReference type="InterPro" id="IPR035906">
    <property type="entry name" value="MetI-like_sf"/>
</dbReference>
<dbReference type="Proteomes" id="UP000094869">
    <property type="component" value="Unassembled WGS sequence"/>
</dbReference>
<evidence type="ECO:0000313" key="13">
    <source>
        <dbReference type="Proteomes" id="UP000094271"/>
    </source>
</evidence>
<keyword evidence="5 7" id="KW-1133">Transmembrane helix</keyword>
<dbReference type="GO" id="GO:0005886">
    <property type="term" value="C:plasma membrane"/>
    <property type="evidence" value="ECO:0007669"/>
    <property type="project" value="UniProtKB-SubCell"/>
</dbReference>
<gene>
    <name evidence="9" type="primary">araQ_90</name>
    <name evidence="11" type="ORF">BEI59_20540</name>
    <name evidence="9" type="ORF">BEI61_04221</name>
    <name evidence="10" type="ORF">BEI63_26135</name>
</gene>
<dbReference type="Proteomes" id="UP000094271">
    <property type="component" value="Unassembled WGS sequence"/>
</dbReference>
<sequence>MKDKKISWGKALIYLCTTLTAAFCVLPLLLILIVSFTKESAIVRNGYSFFPQEVTLDAYAMLFENGATVLRCYANSIFVTAAGTVLAVMITAMASYSLANPSVKYRNGIAMFFFVTMVFNGGMVPWYMICKKIGLSENYLALLIPNLIFSPFNLFLVRNYMSEIPASLMESAKLDGANDGQVAFKIYFPLCKPILATVGLFYGIAYWNDWWNSIMLVSDAKYYPIQYYLMKLKSDLNFMRNLQSAGIAGGGFTPTESLQMATAVITIGPIIMLYPFLQKYIVKGLVIGGVKG</sequence>
<dbReference type="OrthoDB" id="157184at2"/>
<feature type="transmembrane region" description="Helical" evidence="7">
    <location>
        <begin position="73"/>
        <end position="96"/>
    </location>
</feature>
<evidence type="ECO:0000313" key="9">
    <source>
        <dbReference type="EMBL" id="ODM03425.1"/>
    </source>
</evidence>
<dbReference type="SUPFAM" id="SSF161098">
    <property type="entry name" value="MetI-like"/>
    <property type="match status" value="1"/>
</dbReference>
<dbReference type="InterPro" id="IPR000515">
    <property type="entry name" value="MetI-like"/>
</dbReference>
<dbReference type="Proteomes" id="UP000094067">
    <property type="component" value="Unassembled WGS sequence"/>
</dbReference>
<accession>A0A1E3A3S4</accession>
<proteinExistence type="inferred from homology"/>
<dbReference type="AlphaFoldDB" id="A0A1E3A3S4"/>
<evidence type="ECO:0000313" key="10">
    <source>
        <dbReference type="EMBL" id="ODR47826.1"/>
    </source>
</evidence>
<dbReference type="PANTHER" id="PTHR43744:SF9">
    <property type="entry name" value="POLYGALACTURONAN_RHAMNOGALACTURONAN TRANSPORT SYSTEM PERMEASE PROTEIN YTCP"/>
    <property type="match status" value="1"/>
</dbReference>
<feature type="transmembrane region" description="Helical" evidence="7">
    <location>
        <begin position="139"/>
        <end position="161"/>
    </location>
</feature>
<reference evidence="11 13" key="3">
    <citation type="submission" date="2016-08" db="EMBL/GenBank/DDBJ databases">
        <authorList>
            <person name="Seilhamer J.J."/>
        </authorList>
    </citation>
    <scope>NUCLEOTIDE SEQUENCE [LARGE SCALE GENOMIC DNA]</scope>
    <source>
        <strain evidence="11 13">NML150140-1</strain>
    </source>
</reference>
<keyword evidence="3" id="KW-1003">Cell membrane</keyword>
<evidence type="ECO:0000256" key="5">
    <source>
        <dbReference type="ARBA" id="ARBA00022989"/>
    </source>
</evidence>
<keyword evidence="6 7" id="KW-0472">Membrane</keyword>
<feature type="transmembrane region" description="Helical" evidence="7">
    <location>
        <begin position="12"/>
        <end position="36"/>
    </location>
</feature>
<evidence type="ECO:0000256" key="6">
    <source>
        <dbReference type="ARBA" id="ARBA00023136"/>
    </source>
</evidence>
<evidence type="ECO:0000259" key="8">
    <source>
        <dbReference type="PROSITE" id="PS50928"/>
    </source>
</evidence>
<dbReference type="EMBL" id="MEHA01000016">
    <property type="protein sequence ID" value="ODR48760.1"/>
    <property type="molecule type" value="Genomic_DNA"/>
</dbReference>
<organism evidence="9 12">
    <name type="scientific">Eisenbergiella tayi</name>
    <dbReference type="NCBI Taxonomy" id="1432052"/>
    <lineage>
        <taxon>Bacteria</taxon>
        <taxon>Bacillati</taxon>
        <taxon>Bacillota</taxon>
        <taxon>Clostridia</taxon>
        <taxon>Lachnospirales</taxon>
        <taxon>Lachnospiraceae</taxon>
        <taxon>Eisenbergiella</taxon>
    </lineage>
</organism>
<feature type="transmembrane region" description="Helical" evidence="7">
    <location>
        <begin position="182"/>
        <end position="207"/>
    </location>
</feature>
<evidence type="ECO:0000313" key="11">
    <source>
        <dbReference type="EMBL" id="ODR48760.1"/>
    </source>
</evidence>
<dbReference type="PANTHER" id="PTHR43744">
    <property type="entry name" value="ABC TRANSPORTER PERMEASE PROTEIN MG189-RELATED-RELATED"/>
    <property type="match status" value="1"/>
</dbReference>
<dbReference type="Pfam" id="PF00528">
    <property type="entry name" value="BPD_transp_1"/>
    <property type="match status" value="1"/>
</dbReference>
<reference evidence="10 14" key="2">
    <citation type="submission" date="2016-08" db="EMBL/GenBank/DDBJ databases">
        <title>Characterization of Isolates of Eisenbergiella tayi Derived from Blood Cultures, Using Whole Genome Sequencing.</title>
        <authorList>
            <person name="Bernier A.-M."/>
            <person name="Burdz T."/>
            <person name="Wiebe D."/>
            <person name="Bernard K."/>
        </authorList>
    </citation>
    <scope>NUCLEOTIDE SEQUENCE [LARGE SCALE GENOMIC DNA]</scope>
    <source>
        <strain evidence="10 14">NML120146</strain>
    </source>
</reference>
<evidence type="ECO:0000256" key="4">
    <source>
        <dbReference type="ARBA" id="ARBA00022692"/>
    </source>
</evidence>
<dbReference type="EMBL" id="MCGH01000003">
    <property type="protein sequence ID" value="ODM03425.1"/>
    <property type="molecule type" value="Genomic_DNA"/>
</dbReference>
<dbReference type="RefSeq" id="WP_009250657.1">
    <property type="nucleotide sequence ID" value="NZ_CABMHK010000139.1"/>
</dbReference>
<evidence type="ECO:0000313" key="12">
    <source>
        <dbReference type="Proteomes" id="UP000094067"/>
    </source>
</evidence>
<evidence type="ECO:0000256" key="3">
    <source>
        <dbReference type="ARBA" id="ARBA00022475"/>
    </source>
</evidence>
<dbReference type="CDD" id="cd06261">
    <property type="entry name" value="TM_PBP2"/>
    <property type="match status" value="1"/>
</dbReference>
<name>A0A1E3A3S4_9FIRM</name>
<feature type="domain" description="ABC transmembrane type-1" evidence="8">
    <location>
        <begin position="73"/>
        <end position="277"/>
    </location>
</feature>
<keyword evidence="4 7" id="KW-0812">Transmembrane</keyword>
<comment type="similarity">
    <text evidence="7">Belongs to the binding-protein-dependent transport system permease family.</text>
</comment>
<protein>
    <submittedName>
        <fullName evidence="9">L-arabinose transport system permease protein AraQ</fullName>
    </submittedName>
    <submittedName>
        <fullName evidence="10">Sugar ABC transporter permease</fullName>
    </submittedName>
</protein>
<dbReference type="Gene3D" id="1.10.3720.10">
    <property type="entry name" value="MetI-like"/>
    <property type="match status" value="1"/>
</dbReference>
<evidence type="ECO:0000256" key="1">
    <source>
        <dbReference type="ARBA" id="ARBA00004651"/>
    </source>
</evidence>
<keyword evidence="14" id="KW-1185">Reference proteome</keyword>
<evidence type="ECO:0000256" key="2">
    <source>
        <dbReference type="ARBA" id="ARBA00022448"/>
    </source>
</evidence>
<dbReference type="PROSITE" id="PS50928">
    <property type="entry name" value="ABC_TM1"/>
    <property type="match status" value="1"/>
</dbReference>
<feature type="transmembrane region" description="Helical" evidence="7">
    <location>
        <begin position="108"/>
        <end position="127"/>
    </location>
</feature>
<dbReference type="EMBL" id="MEHD01000044">
    <property type="protein sequence ID" value="ODR47826.1"/>
    <property type="molecule type" value="Genomic_DNA"/>
</dbReference>
<keyword evidence="2 7" id="KW-0813">Transport</keyword>
<dbReference type="GO" id="GO:0055085">
    <property type="term" value="P:transmembrane transport"/>
    <property type="evidence" value="ECO:0007669"/>
    <property type="project" value="InterPro"/>
</dbReference>
<feature type="transmembrane region" description="Helical" evidence="7">
    <location>
        <begin position="258"/>
        <end position="277"/>
    </location>
</feature>
<comment type="subcellular location">
    <subcellularLocation>
        <location evidence="1 7">Cell membrane</location>
        <topology evidence="1 7">Multi-pass membrane protein</topology>
    </subcellularLocation>
</comment>
<comment type="caution">
    <text evidence="9">The sequence shown here is derived from an EMBL/GenBank/DDBJ whole genome shotgun (WGS) entry which is preliminary data.</text>
</comment>
<reference evidence="9 12" key="1">
    <citation type="submission" date="2016-07" db="EMBL/GenBank/DDBJ databases">
        <title>Characterization of isolates of Eisenbergiella tayi derived from blood cultures, using whole genome sequencing.</title>
        <authorList>
            <person name="Burdz T."/>
            <person name="Wiebe D."/>
            <person name="Huynh C."/>
            <person name="Bernard K."/>
        </authorList>
    </citation>
    <scope>NUCLEOTIDE SEQUENCE [LARGE SCALE GENOMIC DNA]</scope>
    <source>
        <strain evidence="9 12">NML 110608</strain>
    </source>
</reference>
<evidence type="ECO:0000256" key="7">
    <source>
        <dbReference type="RuleBase" id="RU363032"/>
    </source>
</evidence>
<evidence type="ECO:0000313" key="14">
    <source>
        <dbReference type="Proteomes" id="UP000094869"/>
    </source>
</evidence>